<keyword evidence="1" id="KW-1133">Transmembrane helix</keyword>
<keyword evidence="1" id="KW-0472">Membrane</keyword>
<keyword evidence="3" id="KW-1185">Reference proteome</keyword>
<dbReference type="EMBL" id="JACXAF010000005">
    <property type="protein sequence ID" value="MBD1388872.1"/>
    <property type="molecule type" value="Genomic_DNA"/>
</dbReference>
<protein>
    <submittedName>
        <fullName evidence="2">Uncharacterized protein</fullName>
    </submittedName>
</protein>
<keyword evidence="1" id="KW-0812">Transmembrane</keyword>
<evidence type="ECO:0000313" key="3">
    <source>
        <dbReference type="Proteomes" id="UP000638014"/>
    </source>
</evidence>
<accession>A0A8J6QI05</accession>
<dbReference type="RefSeq" id="WP_191143971.1">
    <property type="nucleotide sequence ID" value="NZ_JACXAF010000005.1"/>
</dbReference>
<gene>
    <name evidence="2" type="ORF">IC617_05480</name>
</gene>
<feature type="transmembrane region" description="Helical" evidence="1">
    <location>
        <begin position="12"/>
        <end position="32"/>
    </location>
</feature>
<reference evidence="2" key="1">
    <citation type="submission" date="2020-09" db="EMBL/GenBank/DDBJ databases">
        <title>A novel bacterium of genus Neiella, isolated from South China Sea.</title>
        <authorList>
            <person name="Huang H."/>
            <person name="Mo K."/>
            <person name="Hu Y."/>
        </authorList>
    </citation>
    <scope>NUCLEOTIDE SEQUENCE</scope>
    <source>
        <strain evidence="2">HB171785</strain>
    </source>
</reference>
<organism evidence="2 3">
    <name type="scientific">Neiella litorisoli</name>
    <dbReference type="NCBI Taxonomy" id="2771431"/>
    <lineage>
        <taxon>Bacteria</taxon>
        <taxon>Pseudomonadati</taxon>
        <taxon>Pseudomonadota</taxon>
        <taxon>Gammaproteobacteria</taxon>
        <taxon>Alteromonadales</taxon>
        <taxon>Echinimonadaceae</taxon>
        <taxon>Neiella</taxon>
    </lineage>
</organism>
<comment type="caution">
    <text evidence="2">The sequence shown here is derived from an EMBL/GenBank/DDBJ whole genome shotgun (WGS) entry which is preliminary data.</text>
</comment>
<feature type="transmembrane region" description="Helical" evidence="1">
    <location>
        <begin position="44"/>
        <end position="66"/>
    </location>
</feature>
<evidence type="ECO:0000256" key="1">
    <source>
        <dbReference type="SAM" id="Phobius"/>
    </source>
</evidence>
<name>A0A8J6QI05_9GAMM</name>
<sequence length="100" mass="11493">MFRDSNLKDELLINVLRLPLVMAFLASFVFVSDFRGYGAWFGQNALTAVTAVVMIALTVVTFPRCLQLQKKLSRRNKPNKTMRIVRCIRRGIAKREARFS</sequence>
<evidence type="ECO:0000313" key="2">
    <source>
        <dbReference type="EMBL" id="MBD1388872.1"/>
    </source>
</evidence>
<dbReference type="AlphaFoldDB" id="A0A8J6QI05"/>
<proteinExistence type="predicted"/>
<dbReference type="Proteomes" id="UP000638014">
    <property type="component" value="Unassembled WGS sequence"/>
</dbReference>